<keyword evidence="1" id="KW-1133">Transmembrane helix</keyword>
<accession>A0A9Q1LUK2</accession>
<evidence type="ECO:0000256" key="1">
    <source>
        <dbReference type="SAM" id="Phobius"/>
    </source>
</evidence>
<evidence type="ECO:0000313" key="3">
    <source>
        <dbReference type="Proteomes" id="UP001152561"/>
    </source>
</evidence>
<dbReference type="AlphaFoldDB" id="A0A9Q1LUK2"/>
<comment type="caution">
    <text evidence="2">The sequence shown here is derived from an EMBL/GenBank/DDBJ whole genome shotgun (WGS) entry which is preliminary data.</text>
</comment>
<evidence type="ECO:0000313" key="2">
    <source>
        <dbReference type="EMBL" id="KAJ8542933.1"/>
    </source>
</evidence>
<keyword evidence="3" id="KW-1185">Reference proteome</keyword>
<reference evidence="3" key="1">
    <citation type="journal article" date="2023" name="Proc. Natl. Acad. Sci. U.S.A.">
        <title>Genomic and structural basis for evolution of tropane alkaloid biosynthesis.</title>
        <authorList>
            <person name="Wanga Y.-J."/>
            <person name="Taina T."/>
            <person name="Yua J.-Y."/>
            <person name="Lia J."/>
            <person name="Xua B."/>
            <person name="Chenc J."/>
            <person name="D'Auriad J.C."/>
            <person name="Huanga J.-P."/>
            <person name="Huanga S.-X."/>
        </authorList>
    </citation>
    <scope>NUCLEOTIDE SEQUENCE [LARGE SCALE GENOMIC DNA]</scope>
    <source>
        <strain evidence="3">cv. KIB-2019</strain>
    </source>
</reference>
<name>A0A9Q1LUK2_9SOLA</name>
<proteinExistence type="predicted"/>
<organism evidence="2 3">
    <name type="scientific">Anisodus acutangulus</name>
    <dbReference type="NCBI Taxonomy" id="402998"/>
    <lineage>
        <taxon>Eukaryota</taxon>
        <taxon>Viridiplantae</taxon>
        <taxon>Streptophyta</taxon>
        <taxon>Embryophyta</taxon>
        <taxon>Tracheophyta</taxon>
        <taxon>Spermatophyta</taxon>
        <taxon>Magnoliopsida</taxon>
        <taxon>eudicotyledons</taxon>
        <taxon>Gunneridae</taxon>
        <taxon>Pentapetalae</taxon>
        <taxon>asterids</taxon>
        <taxon>lamiids</taxon>
        <taxon>Solanales</taxon>
        <taxon>Solanaceae</taxon>
        <taxon>Solanoideae</taxon>
        <taxon>Hyoscyameae</taxon>
        <taxon>Anisodus</taxon>
    </lineage>
</organism>
<sequence>MITKSPAQLIPKKRIEVHGAVLVPVVSSLSYTSFLLSCMEKKRQPYRDDNGSPHSNSWYARSVLRKSHSTMEAEAMVNGGLLLGVLLQKDAAILKLLASKDSASADLGDSLLTLMLSIVSKLSTSVL</sequence>
<gene>
    <name evidence="2" type="ORF">K7X08_005456</name>
</gene>
<feature type="transmembrane region" description="Helical" evidence="1">
    <location>
        <begin position="20"/>
        <end position="38"/>
    </location>
</feature>
<keyword evidence="1" id="KW-0812">Transmembrane</keyword>
<protein>
    <submittedName>
        <fullName evidence="2">Uncharacterized protein</fullName>
    </submittedName>
</protein>
<keyword evidence="1" id="KW-0472">Membrane</keyword>
<dbReference type="EMBL" id="JAJAGQ010000014">
    <property type="protein sequence ID" value="KAJ8542933.1"/>
    <property type="molecule type" value="Genomic_DNA"/>
</dbReference>
<dbReference type="Proteomes" id="UP001152561">
    <property type="component" value="Unassembled WGS sequence"/>
</dbReference>